<name>A0AB39T264_9ACTN</name>
<reference evidence="1" key="1">
    <citation type="submission" date="2024-07" db="EMBL/GenBank/DDBJ databases">
        <authorList>
            <person name="Yu S.T."/>
        </authorList>
    </citation>
    <scope>NUCLEOTIDE SEQUENCE</scope>
    <source>
        <strain evidence="1">R44</strain>
    </source>
</reference>
<dbReference type="EMBL" id="CP163444">
    <property type="protein sequence ID" value="XDQ73286.1"/>
    <property type="molecule type" value="Genomic_DNA"/>
</dbReference>
<organism evidence="1">
    <name type="scientific">Streptomyces sp. R44</name>
    <dbReference type="NCBI Taxonomy" id="3238633"/>
    <lineage>
        <taxon>Bacteria</taxon>
        <taxon>Bacillati</taxon>
        <taxon>Actinomycetota</taxon>
        <taxon>Actinomycetes</taxon>
        <taxon>Kitasatosporales</taxon>
        <taxon>Streptomycetaceae</taxon>
        <taxon>Streptomyces</taxon>
    </lineage>
</organism>
<protein>
    <submittedName>
        <fullName evidence="1">Uncharacterized protein</fullName>
    </submittedName>
</protein>
<evidence type="ECO:0000313" key="1">
    <source>
        <dbReference type="EMBL" id="XDQ73286.1"/>
    </source>
</evidence>
<dbReference type="RefSeq" id="WP_369145891.1">
    <property type="nucleotide sequence ID" value="NZ_CP163444.1"/>
</dbReference>
<sequence length="114" mass="12759">MSALNDTRPAEPPLVREVYPELVAELVRLLEEEGERDLSLIVRDVRLYGPCGCSDDFCQSISTADRRPGTPFGEGHRCVPLLADTGMLNLDVVHGRIVYVEILDRPAMIRRDIP</sequence>
<dbReference type="AlphaFoldDB" id="A0AB39T264"/>
<gene>
    <name evidence="1" type="ORF">AB5J54_23480</name>
</gene>
<accession>A0AB39T264</accession>
<proteinExistence type="predicted"/>